<accession>A0ABD0VX17</accession>
<proteinExistence type="predicted"/>
<name>A0ABD0VX17_UMBPY</name>
<dbReference type="AlphaFoldDB" id="A0ABD0VX17"/>
<protein>
    <submittedName>
        <fullName evidence="1">Uncharacterized protein</fullName>
    </submittedName>
</protein>
<evidence type="ECO:0000313" key="1">
    <source>
        <dbReference type="EMBL" id="KAL0962524.1"/>
    </source>
</evidence>
<sequence>MSNRRTPEDPNCHKARCLLQVKRKWFATEGFKTVTWNFSEKAHGKGAPDGVGATVKRLADTTGKDLQIPEDVYDFLIKQKSTINFYWISKEDVEKFDEKVPELVPAVGTMNSVQRHFLLLFETSSHLPMLQSIDSRFQKCLKVPEPPSLNQKGKLIFVNYEGKPFVGPII</sequence>
<dbReference type="EMBL" id="JAGEUA010000011">
    <property type="protein sequence ID" value="KAL0962524.1"/>
    <property type="molecule type" value="Genomic_DNA"/>
</dbReference>
<organism evidence="1 2">
    <name type="scientific">Umbra pygmaea</name>
    <name type="common">Eastern mudminnow</name>
    <dbReference type="NCBI Taxonomy" id="75934"/>
    <lineage>
        <taxon>Eukaryota</taxon>
        <taxon>Metazoa</taxon>
        <taxon>Chordata</taxon>
        <taxon>Craniata</taxon>
        <taxon>Vertebrata</taxon>
        <taxon>Euteleostomi</taxon>
        <taxon>Actinopterygii</taxon>
        <taxon>Neopterygii</taxon>
        <taxon>Teleostei</taxon>
        <taxon>Protacanthopterygii</taxon>
        <taxon>Esociformes</taxon>
        <taxon>Umbridae</taxon>
        <taxon>Umbra</taxon>
    </lineage>
</organism>
<reference evidence="1 2" key="1">
    <citation type="submission" date="2024-06" db="EMBL/GenBank/DDBJ databases">
        <authorList>
            <person name="Pan Q."/>
            <person name="Wen M."/>
            <person name="Jouanno E."/>
            <person name="Zahm M."/>
            <person name="Klopp C."/>
            <person name="Cabau C."/>
            <person name="Louis A."/>
            <person name="Berthelot C."/>
            <person name="Parey E."/>
            <person name="Roest Crollius H."/>
            <person name="Montfort J."/>
            <person name="Robinson-Rechavi M."/>
            <person name="Bouchez O."/>
            <person name="Lampietro C."/>
            <person name="Lopez Roques C."/>
            <person name="Donnadieu C."/>
            <person name="Postlethwait J."/>
            <person name="Bobe J."/>
            <person name="Verreycken H."/>
            <person name="Guiguen Y."/>
        </authorList>
    </citation>
    <scope>NUCLEOTIDE SEQUENCE [LARGE SCALE GENOMIC DNA]</scope>
    <source>
        <strain evidence="1">Up_M1</strain>
        <tissue evidence="1">Testis</tissue>
    </source>
</reference>
<gene>
    <name evidence="1" type="ORF">UPYG_G00341190</name>
</gene>
<comment type="caution">
    <text evidence="1">The sequence shown here is derived from an EMBL/GenBank/DDBJ whole genome shotgun (WGS) entry which is preliminary data.</text>
</comment>
<evidence type="ECO:0000313" key="2">
    <source>
        <dbReference type="Proteomes" id="UP001557470"/>
    </source>
</evidence>
<dbReference type="Proteomes" id="UP001557470">
    <property type="component" value="Unassembled WGS sequence"/>
</dbReference>
<keyword evidence="2" id="KW-1185">Reference proteome</keyword>